<sequence>MKKVHRQEAELPNDLGDLMDSNPIGGTMGFNDLLMHNGQGSKGNGVAFDEDDIALMEGDFAIRIVNGVPSIKFSDRVHKSIEMSLIRTVVVKLLGKKRLVLMLCIIEFKLYRNHNNQFIL</sequence>
<reference evidence="1 2" key="1">
    <citation type="submission" date="2023-03" db="EMBL/GenBank/DDBJ databases">
        <title>WGS of Gossypium arboreum.</title>
        <authorList>
            <person name="Yu D."/>
        </authorList>
    </citation>
    <scope>NUCLEOTIDE SEQUENCE [LARGE SCALE GENOMIC DNA]</scope>
    <source>
        <tissue evidence="1">Leaf</tissue>
    </source>
</reference>
<organism evidence="1 2">
    <name type="scientific">Gossypium arboreum</name>
    <name type="common">Tree cotton</name>
    <name type="synonym">Gossypium nanking</name>
    <dbReference type="NCBI Taxonomy" id="29729"/>
    <lineage>
        <taxon>Eukaryota</taxon>
        <taxon>Viridiplantae</taxon>
        <taxon>Streptophyta</taxon>
        <taxon>Embryophyta</taxon>
        <taxon>Tracheophyta</taxon>
        <taxon>Spermatophyta</taxon>
        <taxon>Magnoliopsida</taxon>
        <taxon>eudicotyledons</taxon>
        <taxon>Gunneridae</taxon>
        <taxon>Pentapetalae</taxon>
        <taxon>rosids</taxon>
        <taxon>malvids</taxon>
        <taxon>Malvales</taxon>
        <taxon>Malvaceae</taxon>
        <taxon>Malvoideae</taxon>
        <taxon>Gossypium</taxon>
    </lineage>
</organism>
<dbReference type="EMBL" id="JARKNE010000013">
    <property type="protein sequence ID" value="KAK5770247.1"/>
    <property type="molecule type" value="Genomic_DNA"/>
</dbReference>
<evidence type="ECO:0000313" key="1">
    <source>
        <dbReference type="EMBL" id="KAK5770247.1"/>
    </source>
</evidence>
<name>A0ABR0MAE4_GOSAR</name>
<evidence type="ECO:0000313" key="2">
    <source>
        <dbReference type="Proteomes" id="UP001358586"/>
    </source>
</evidence>
<keyword evidence="2" id="KW-1185">Reference proteome</keyword>
<protein>
    <submittedName>
        <fullName evidence="1">Uncharacterized protein</fullName>
    </submittedName>
</protein>
<gene>
    <name evidence="1" type="ORF">PVK06_046397</name>
</gene>
<comment type="caution">
    <text evidence="1">The sequence shown here is derived from an EMBL/GenBank/DDBJ whole genome shotgun (WGS) entry which is preliminary data.</text>
</comment>
<dbReference type="Proteomes" id="UP001358586">
    <property type="component" value="Chromosome 13"/>
</dbReference>
<proteinExistence type="predicted"/>
<accession>A0ABR0MAE4</accession>